<evidence type="ECO:0000256" key="8">
    <source>
        <dbReference type="SAM" id="Phobius"/>
    </source>
</evidence>
<dbReference type="EMBL" id="UOEP01000036">
    <property type="protein sequence ID" value="VAW14427.1"/>
    <property type="molecule type" value="Genomic_DNA"/>
</dbReference>
<keyword evidence="8" id="KW-0472">Membrane</keyword>
<dbReference type="InterPro" id="IPR004494">
    <property type="entry name" value="MauM_NapG"/>
</dbReference>
<keyword evidence="6" id="KW-0408">Iron</keyword>
<dbReference type="GO" id="GO:0051539">
    <property type="term" value="F:4 iron, 4 sulfur cluster binding"/>
    <property type="evidence" value="ECO:0007669"/>
    <property type="project" value="UniProtKB-KW"/>
</dbReference>
<dbReference type="AlphaFoldDB" id="A0A3B0TM34"/>
<dbReference type="CDD" id="cd16373">
    <property type="entry name" value="DMSOR_beta_like"/>
    <property type="match status" value="1"/>
</dbReference>
<sequence>MNDKVGKISRRGVLGKVAQGFAVLGFGGFLWGGALRGFSKADLVLRPPGALPEADFQKACIKCGQCVVACPYDSLVLAAPGGGAPNGTPHFIARDIPCYMCTDYPCIEECPSEALTVDMISSGGKASINNAEMGLAVIHKESCIAYWGIQCDACYRACPLIGEAITLELEKNKQTKKHANIKPVVNSDVCTGCGICEHVCVVEKAAIRVLPREIATGEVGAHYLKSWDESDENRIRSIKGGKESKGDIHSTLDYLNDLDGLIDE</sequence>
<feature type="domain" description="4Fe-4S ferredoxin-type" evidence="9">
    <location>
        <begin position="181"/>
        <end position="212"/>
    </location>
</feature>
<evidence type="ECO:0000256" key="1">
    <source>
        <dbReference type="ARBA" id="ARBA00022448"/>
    </source>
</evidence>
<evidence type="ECO:0000256" key="4">
    <source>
        <dbReference type="ARBA" id="ARBA00022737"/>
    </source>
</evidence>
<evidence type="ECO:0000256" key="3">
    <source>
        <dbReference type="ARBA" id="ARBA00022723"/>
    </source>
</evidence>
<organism evidence="10">
    <name type="scientific">hydrothermal vent metagenome</name>
    <dbReference type="NCBI Taxonomy" id="652676"/>
    <lineage>
        <taxon>unclassified sequences</taxon>
        <taxon>metagenomes</taxon>
        <taxon>ecological metagenomes</taxon>
    </lineage>
</organism>
<dbReference type="SUPFAM" id="SSF54862">
    <property type="entry name" value="4Fe-4S ferredoxins"/>
    <property type="match status" value="1"/>
</dbReference>
<protein>
    <submittedName>
        <fullName evidence="10">Ferredoxin-type protein NapG (Periplasmic nitrate reductase)</fullName>
    </submittedName>
</protein>
<keyword evidence="1" id="KW-0813">Transport</keyword>
<dbReference type="Gene3D" id="3.30.70.20">
    <property type="match status" value="2"/>
</dbReference>
<dbReference type="InterPro" id="IPR017900">
    <property type="entry name" value="4Fe4S_Fe_S_CS"/>
</dbReference>
<keyword evidence="8" id="KW-0812">Transmembrane</keyword>
<dbReference type="PANTHER" id="PTHR42859">
    <property type="entry name" value="OXIDOREDUCTASE"/>
    <property type="match status" value="1"/>
</dbReference>
<accession>A0A3B0TM34</accession>
<dbReference type="GO" id="GO:0046872">
    <property type="term" value="F:metal ion binding"/>
    <property type="evidence" value="ECO:0007669"/>
    <property type="project" value="UniProtKB-KW"/>
</dbReference>
<evidence type="ECO:0000256" key="2">
    <source>
        <dbReference type="ARBA" id="ARBA00022485"/>
    </source>
</evidence>
<evidence type="ECO:0000256" key="5">
    <source>
        <dbReference type="ARBA" id="ARBA00022982"/>
    </source>
</evidence>
<keyword evidence="3" id="KW-0479">Metal-binding</keyword>
<keyword evidence="2" id="KW-0004">4Fe-4S</keyword>
<keyword evidence="7" id="KW-0411">Iron-sulfur</keyword>
<dbReference type="PROSITE" id="PS00198">
    <property type="entry name" value="4FE4S_FER_1"/>
    <property type="match status" value="1"/>
</dbReference>
<evidence type="ECO:0000256" key="7">
    <source>
        <dbReference type="ARBA" id="ARBA00023014"/>
    </source>
</evidence>
<evidence type="ECO:0000313" key="10">
    <source>
        <dbReference type="EMBL" id="VAW14427.1"/>
    </source>
</evidence>
<dbReference type="PANTHER" id="PTHR42859:SF10">
    <property type="entry name" value="DIMETHYLSULFOXIDE REDUCTASE CHAIN B"/>
    <property type="match status" value="1"/>
</dbReference>
<proteinExistence type="predicted"/>
<name>A0A3B0TM34_9ZZZZ</name>
<dbReference type="InterPro" id="IPR050294">
    <property type="entry name" value="RnfB_subfamily"/>
</dbReference>
<keyword evidence="4" id="KW-0677">Repeat</keyword>
<feature type="domain" description="4Fe-4S ferredoxin-type" evidence="9">
    <location>
        <begin position="50"/>
        <end position="80"/>
    </location>
</feature>
<keyword evidence="5" id="KW-0249">Electron transport</keyword>
<dbReference type="NCBIfam" id="NF007012">
    <property type="entry name" value="PRK09476.1"/>
    <property type="match status" value="1"/>
</dbReference>
<evidence type="ECO:0000259" key="9">
    <source>
        <dbReference type="PROSITE" id="PS51379"/>
    </source>
</evidence>
<dbReference type="PROSITE" id="PS51379">
    <property type="entry name" value="4FE4S_FER_2"/>
    <property type="match status" value="2"/>
</dbReference>
<evidence type="ECO:0000256" key="6">
    <source>
        <dbReference type="ARBA" id="ARBA00023004"/>
    </source>
</evidence>
<dbReference type="Pfam" id="PF12838">
    <property type="entry name" value="Fer4_7"/>
    <property type="match status" value="2"/>
</dbReference>
<feature type="transmembrane region" description="Helical" evidence="8">
    <location>
        <begin position="21"/>
        <end position="38"/>
    </location>
</feature>
<gene>
    <name evidence="10" type="ORF">MNBD_BACTEROID01-1522</name>
</gene>
<dbReference type="InterPro" id="IPR017896">
    <property type="entry name" value="4Fe4S_Fe-S-bd"/>
</dbReference>
<reference evidence="10" key="1">
    <citation type="submission" date="2018-06" db="EMBL/GenBank/DDBJ databases">
        <authorList>
            <person name="Zhirakovskaya E."/>
        </authorList>
    </citation>
    <scope>NUCLEOTIDE SEQUENCE</scope>
</reference>
<keyword evidence="8" id="KW-1133">Transmembrane helix</keyword>
<dbReference type="NCBIfam" id="TIGR00397">
    <property type="entry name" value="mauM_napG"/>
    <property type="match status" value="1"/>
</dbReference>